<comment type="subcellular location">
    <subcellularLocation>
        <location evidence="1">Nucleus</location>
    </subcellularLocation>
</comment>
<feature type="domain" description="C2H2-type" evidence="8">
    <location>
        <begin position="34"/>
        <end position="61"/>
    </location>
</feature>
<feature type="domain" description="C2H2-type" evidence="8">
    <location>
        <begin position="12"/>
        <end position="33"/>
    </location>
</feature>
<dbReference type="SUPFAM" id="SSF57667">
    <property type="entry name" value="beta-beta-alpha zinc fingers"/>
    <property type="match status" value="2"/>
</dbReference>
<dbReference type="PANTHER" id="PTHR24394">
    <property type="entry name" value="ZINC FINGER PROTEIN"/>
    <property type="match status" value="1"/>
</dbReference>
<feature type="domain" description="C2H2-type" evidence="8">
    <location>
        <begin position="62"/>
        <end position="81"/>
    </location>
</feature>
<dbReference type="FunFam" id="3.30.160.60:FF:001927">
    <property type="entry name" value="Zinc finger protein 1184"/>
    <property type="match status" value="1"/>
</dbReference>
<dbReference type="GO" id="GO:0000981">
    <property type="term" value="F:DNA-binding transcription factor activity, RNA polymerase II-specific"/>
    <property type="evidence" value="ECO:0007669"/>
    <property type="project" value="TreeGrafter"/>
</dbReference>
<dbReference type="FunFam" id="3.30.160.60:FF:000690">
    <property type="entry name" value="Zinc finger protein 354C"/>
    <property type="match status" value="1"/>
</dbReference>
<evidence type="ECO:0000256" key="4">
    <source>
        <dbReference type="ARBA" id="ARBA00022771"/>
    </source>
</evidence>
<evidence type="ECO:0000256" key="5">
    <source>
        <dbReference type="ARBA" id="ARBA00022833"/>
    </source>
</evidence>
<keyword evidence="2" id="KW-0479">Metal-binding</keyword>
<keyword evidence="3" id="KW-0677">Repeat</keyword>
<proteinExistence type="predicted"/>
<keyword evidence="6" id="KW-0539">Nucleus</keyword>
<evidence type="ECO:0000256" key="1">
    <source>
        <dbReference type="ARBA" id="ARBA00004123"/>
    </source>
</evidence>
<dbReference type="Pfam" id="PF00096">
    <property type="entry name" value="zf-C2H2"/>
    <property type="match status" value="3"/>
</dbReference>
<evidence type="ECO:0000256" key="3">
    <source>
        <dbReference type="ARBA" id="ARBA00022737"/>
    </source>
</evidence>
<dbReference type="AlphaFoldDB" id="A0AAX7TUJ4"/>
<dbReference type="SMART" id="SM00355">
    <property type="entry name" value="ZnF_C2H2"/>
    <property type="match status" value="3"/>
</dbReference>
<dbReference type="GO" id="GO:0008270">
    <property type="term" value="F:zinc ion binding"/>
    <property type="evidence" value="ECO:0007669"/>
    <property type="project" value="UniProtKB-KW"/>
</dbReference>
<evidence type="ECO:0000313" key="9">
    <source>
        <dbReference type="Ensembl" id="ENSACLP00000060237.1"/>
    </source>
</evidence>
<reference evidence="9" key="1">
    <citation type="submission" date="2025-08" db="UniProtKB">
        <authorList>
            <consortium name="Ensembl"/>
        </authorList>
    </citation>
    <scope>IDENTIFICATION</scope>
</reference>
<dbReference type="GO" id="GO:0005634">
    <property type="term" value="C:nucleus"/>
    <property type="evidence" value="ECO:0007669"/>
    <property type="project" value="UniProtKB-SubCell"/>
</dbReference>
<dbReference type="GeneTree" id="ENSGT01150000286952"/>
<keyword evidence="5" id="KW-0862">Zinc</keyword>
<sequence length="92" mass="10203">MRLNLTAVTCVGKSFTQAGDLKKHQLIHSGFKPYSCDLCGKSFTQAGDLKKHQLIHSGFKPYSCDLCGKSFTVAGHLKKHQTHPQWSSTLQL</sequence>
<dbReference type="Gene3D" id="3.30.160.60">
    <property type="entry name" value="Classic Zinc Finger"/>
    <property type="match status" value="3"/>
</dbReference>
<evidence type="ECO:0000256" key="6">
    <source>
        <dbReference type="ARBA" id="ARBA00023242"/>
    </source>
</evidence>
<protein>
    <recommendedName>
        <fullName evidence="8">C2H2-type domain-containing protein</fullName>
    </recommendedName>
</protein>
<evidence type="ECO:0000259" key="8">
    <source>
        <dbReference type="PROSITE" id="PS50157"/>
    </source>
</evidence>
<dbReference type="Proteomes" id="UP000265100">
    <property type="component" value="Unplaced"/>
</dbReference>
<dbReference type="InterPro" id="IPR036236">
    <property type="entry name" value="Znf_C2H2_sf"/>
</dbReference>
<dbReference type="Ensembl" id="ENSACLT00000046931.1">
    <property type="protein sequence ID" value="ENSACLP00000060237.1"/>
    <property type="gene ID" value="ENSACLG00000036420.1"/>
</dbReference>
<reference evidence="9" key="2">
    <citation type="submission" date="2025-09" db="UniProtKB">
        <authorList>
            <consortium name="Ensembl"/>
        </authorList>
    </citation>
    <scope>IDENTIFICATION</scope>
</reference>
<evidence type="ECO:0000256" key="7">
    <source>
        <dbReference type="PROSITE-ProRule" id="PRU00042"/>
    </source>
</evidence>
<keyword evidence="10" id="KW-1185">Reference proteome</keyword>
<name>A0AAX7TUJ4_ASTCA</name>
<evidence type="ECO:0000256" key="2">
    <source>
        <dbReference type="ARBA" id="ARBA00022723"/>
    </source>
</evidence>
<dbReference type="PROSITE" id="PS00028">
    <property type="entry name" value="ZINC_FINGER_C2H2_1"/>
    <property type="match status" value="1"/>
</dbReference>
<accession>A0AAX7TUJ4</accession>
<dbReference type="PANTHER" id="PTHR24394:SF29">
    <property type="entry name" value="MYONEURIN"/>
    <property type="match status" value="1"/>
</dbReference>
<keyword evidence="4 7" id="KW-0863">Zinc-finger</keyword>
<dbReference type="PROSITE" id="PS50157">
    <property type="entry name" value="ZINC_FINGER_C2H2_2"/>
    <property type="match status" value="3"/>
</dbReference>
<evidence type="ECO:0000313" key="10">
    <source>
        <dbReference type="Proteomes" id="UP000265100"/>
    </source>
</evidence>
<dbReference type="InterPro" id="IPR013087">
    <property type="entry name" value="Znf_C2H2_type"/>
</dbReference>
<organism evidence="9 10">
    <name type="scientific">Astatotilapia calliptera</name>
    <name type="common">Eastern happy</name>
    <name type="synonym">Chromis callipterus</name>
    <dbReference type="NCBI Taxonomy" id="8154"/>
    <lineage>
        <taxon>Eukaryota</taxon>
        <taxon>Metazoa</taxon>
        <taxon>Chordata</taxon>
        <taxon>Craniata</taxon>
        <taxon>Vertebrata</taxon>
        <taxon>Euteleostomi</taxon>
        <taxon>Actinopterygii</taxon>
        <taxon>Neopterygii</taxon>
        <taxon>Teleostei</taxon>
        <taxon>Neoteleostei</taxon>
        <taxon>Acanthomorphata</taxon>
        <taxon>Ovalentaria</taxon>
        <taxon>Cichlomorphae</taxon>
        <taxon>Cichliformes</taxon>
        <taxon>Cichlidae</taxon>
        <taxon>African cichlids</taxon>
        <taxon>Pseudocrenilabrinae</taxon>
        <taxon>Haplochromini</taxon>
        <taxon>Astatotilapia</taxon>
    </lineage>
</organism>